<organism evidence="2 3">
    <name type="scientific">Mycetocola manganoxydans</name>
    <dbReference type="NCBI Taxonomy" id="699879"/>
    <lineage>
        <taxon>Bacteria</taxon>
        <taxon>Bacillati</taxon>
        <taxon>Actinomycetota</taxon>
        <taxon>Actinomycetes</taxon>
        <taxon>Micrococcales</taxon>
        <taxon>Microbacteriaceae</taxon>
        <taxon>Mycetocola</taxon>
    </lineage>
</organism>
<gene>
    <name evidence="2" type="ORF">D9V29_09575</name>
</gene>
<evidence type="ECO:0000313" key="2">
    <source>
        <dbReference type="EMBL" id="RLP70832.1"/>
    </source>
</evidence>
<dbReference type="AlphaFoldDB" id="A0A3L6ZUU8"/>
<evidence type="ECO:0000259" key="1">
    <source>
        <dbReference type="Pfam" id="PF12695"/>
    </source>
</evidence>
<dbReference type="Gene3D" id="3.40.50.1820">
    <property type="entry name" value="alpha/beta hydrolase"/>
    <property type="match status" value="1"/>
</dbReference>
<keyword evidence="2" id="KW-0378">Hydrolase</keyword>
<dbReference type="EMBL" id="RCUV01000009">
    <property type="protein sequence ID" value="RLP70832.1"/>
    <property type="molecule type" value="Genomic_DNA"/>
</dbReference>
<dbReference type="OrthoDB" id="9780932at2"/>
<comment type="caution">
    <text evidence="2">The sequence shown here is derived from an EMBL/GenBank/DDBJ whole genome shotgun (WGS) entry which is preliminary data.</text>
</comment>
<dbReference type="Proteomes" id="UP000270299">
    <property type="component" value="Unassembled WGS sequence"/>
</dbReference>
<accession>A0A3L6ZUU8</accession>
<feature type="domain" description="Alpha/beta hydrolase fold-5" evidence="1">
    <location>
        <begin position="39"/>
        <end position="191"/>
    </location>
</feature>
<keyword evidence="3" id="KW-1185">Reference proteome</keyword>
<name>A0A3L6ZUU8_9MICO</name>
<protein>
    <submittedName>
        <fullName evidence="2">Alpha/beta hydrolase</fullName>
    </submittedName>
</protein>
<proteinExistence type="predicted"/>
<dbReference type="InterPro" id="IPR029059">
    <property type="entry name" value="AB_hydrolase_5"/>
</dbReference>
<reference evidence="2 3" key="1">
    <citation type="submission" date="2018-10" db="EMBL/GenBank/DDBJ databases">
        <authorList>
            <person name="Li J."/>
        </authorList>
    </citation>
    <scope>NUCLEOTIDE SEQUENCE [LARGE SCALE GENOMIC DNA]</scope>
    <source>
        <strain evidence="2 3">CCTCC AB209002</strain>
    </source>
</reference>
<dbReference type="InterPro" id="IPR029058">
    <property type="entry name" value="AB_hydrolase_fold"/>
</dbReference>
<dbReference type="GO" id="GO:0016787">
    <property type="term" value="F:hydrolase activity"/>
    <property type="evidence" value="ECO:0007669"/>
    <property type="project" value="UniProtKB-KW"/>
</dbReference>
<dbReference type="Pfam" id="PF12695">
    <property type="entry name" value="Abhydrolase_5"/>
    <property type="match status" value="1"/>
</dbReference>
<evidence type="ECO:0000313" key="3">
    <source>
        <dbReference type="Proteomes" id="UP000270299"/>
    </source>
</evidence>
<sequence length="214" mass="22502">MQGERDVALEVWRNDAITVSDTGNAVVLEPADDGSGIGLVYVPGAKVDPYAYMYKLSAIVEDGYTVVITKPTLNLALADLRPLDDFTGSVPGISRWVVGGHSLGGVKACQYANENSVVGLALFGSYCATDLSASGVPVLSFEAANDGLSTPQKIADAASSLPESTVRVRLAGANHADFGDYGVQPGDGESRADDADIRRQFAESFRAWVVSIEN</sequence>
<dbReference type="SUPFAM" id="SSF53474">
    <property type="entry name" value="alpha/beta-Hydrolases"/>
    <property type="match status" value="1"/>
</dbReference>